<evidence type="ECO:0000259" key="1">
    <source>
        <dbReference type="Pfam" id="PF08421"/>
    </source>
</evidence>
<comment type="caution">
    <text evidence="3">The sequence shown here is derived from an EMBL/GenBank/DDBJ whole genome shotgun (WGS) entry which is preliminary data.</text>
</comment>
<dbReference type="InterPro" id="IPR013691">
    <property type="entry name" value="MeTrfase_14"/>
</dbReference>
<dbReference type="Proteomes" id="UP000239549">
    <property type="component" value="Unassembled WGS sequence"/>
</dbReference>
<dbReference type="Gene3D" id="3.40.50.150">
    <property type="entry name" value="Vaccinia Virus protein VP39"/>
    <property type="match status" value="1"/>
</dbReference>
<sequence>MKCRFCDNELNDIFLSLGSSPLSNSYLTREQLLKMEPYYPLKVYVCNKCFLVQLEEFESPQHIFNDYAYFSSYSDTWLKHAKDYAAKMIKLFNINNQSTVIEIASNDGYLLQYFIQRGIPVLGIEPAANVAKVAKEKGIPTETVFFGLHAAKELVKKGKYADLIVGNNVLAHVPNLNDFIKGLKFLLKPKGIITLEFPHLMRLIEGIQFDTIYHEHFSYFSLLTLEKVFDKYGLTVFDVEELSTHGGSLRIYVRHQDDNTRTITERIYDLKDRETKFGLMDINFYTSFGEKVNAVKLDMLNFLIKVKKEGKSIVGYGAPAKGNTLINYCGIKTDFLDYTVDKNPHKQGRYLPGSHIPIESPEKIKKTKPDYVFILPWNLKDEIMEQMNFVRDWNCKFVIPIPMLKVI</sequence>
<evidence type="ECO:0000259" key="2">
    <source>
        <dbReference type="Pfam" id="PF08484"/>
    </source>
</evidence>
<dbReference type="EMBL" id="BFAV01000019">
    <property type="protein sequence ID" value="GBF32290.1"/>
    <property type="molecule type" value="Genomic_DNA"/>
</dbReference>
<feature type="domain" description="Methyltransferase putative zinc binding" evidence="1">
    <location>
        <begin position="3"/>
        <end position="64"/>
    </location>
</feature>
<organism evidence="3 4">
    <name type="scientific">Desulfocucumis palustris</name>
    <dbReference type="NCBI Taxonomy" id="1898651"/>
    <lineage>
        <taxon>Bacteria</taxon>
        <taxon>Bacillati</taxon>
        <taxon>Bacillota</taxon>
        <taxon>Clostridia</taxon>
        <taxon>Eubacteriales</taxon>
        <taxon>Desulfocucumaceae</taxon>
        <taxon>Desulfocucumis</taxon>
    </lineage>
</organism>
<dbReference type="Gene3D" id="3.40.50.720">
    <property type="entry name" value="NAD(P)-binding Rossmann-like Domain"/>
    <property type="match status" value="1"/>
</dbReference>
<dbReference type="Pfam" id="PF08484">
    <property type="entry name" value="Methyltransf_14"/>
    <property type="match status" value="1"/>
</dbReference>
<dbReference type="InterPro" id="IPR038576">
    <property type="entry name" value="Methyltransf_Zn-bd_dom_put_sf"/>
</dbReference>
<dbReference type="Pfam" id="PF08421">
    <property type="entry name" value="Methyltransf_13"/>
    <property type="match status" value="1"/>
</dbReference>
<name>A0A2L2X8E3_9FIRM</name>
<dbReference type="InterPro" id="IPR013630">
    <property type="entry name" value="Methyltransf_Zn-bd_dom_put"/>
</dbReference>
<evidence type="ECO:0008006" key="5">
    <source>
        <dbReference type="Google" id="ProtNLM"/>
    </source>
</evidence>
<evidence type="ECO:0000313" key="3">
    <source>
        <dbReference type="EMBL" id="GBF32290.1"/>
    </source>
</evidence>
<dbReference type="InterPro" id="IPR029063">
    <property type="entry name" value="SAM-dependent_MTases_sf"/>
</dbReference>
<proteinExistence type="predicted"/>
<keyword evidence="4" id="KW-1185">Reference proteome</keyword>
<reference evidence="4" key="1">
    <citation type="submission" date="2018-02" db="EMBL/GenBank/DDBJ databases">
        <title>Genome sequence of Desulfocucumis palustris strain NAW-5.</title>
        <authorList>
            <person name="Watanabe M."/>
            <person name="Kojima H."/>
            <person name="Fukui M."/>
        </authorList>
    </citation>
    <scope>NUCLEOTIDE SEQUENCE [LARGE SCALE GENOMIC DNA]</scope>
    <source>
        <strain evidence="4">NAW-5</strain>
    </source>
</reference>
<protein>
    <recommendedName>
        <fullName evidence="5">Methyltransferase</fullName>
    </recommendedName>
</protein>
<dbReference type="RefSeq" id="WP_104370836.1">
    <property type="nucleotide sequence ID" value="NZ_BFAV01000019.1"/>
</dbReference>
<dbReference type="SUPFAM" id="SSF53335">
    <property type="entry name" value="S-adenosyl-L-methionine-dependent methyltransferases"/>
    <property type="match status" value="1"/>
</dbReference>
<feature type="domain" description="C-methyltransferase" evidence="2">
    <location>
        <begin position="244"/>
        <end position="402"/>
    </location>
</feature>
<dbReference type="PANTHER" id="PTHR43861">
    <property type="entry name" value="TRANS-ACONITATE 2-METHYLTRANSFERASE-RELATED"/>
    <property type="match status" value="1"/>
</dbReference>
<dbReference type="PANTHER" id="PTHR43861:SF5">
    <property type="entry name" value="BLL5978 PROTEIN"/>
    <property type="match status" value="1"/>
</dbReference>
<gene>
    <name evidence="3" type="ORF">DCCM_0484</name>
</gene>
<accession>A0A2L2X8E3</accession>
<dbReference type="AlphaFoldDB" id="A0A2L2X8E3"/>
<dbReference type="CDD" id="cd02440">
    <property type="entry name" value="AdoMet_MTases"/>
    <property type="match status" value="1"/>
</dbReference>
<dbReference type="Gene3D" id="6.20.50.110">
    <property type="entry name" value="Methyltransferase, zinc-binding domain"/>
    <property type="match status" value="1"/>
</dbReference>
<dbReference type="OrthoDB" id="9815644at2"/>
<dbReference type="Pfam" id="PF13489">
    <property type="entry name" value="Methyltransf_23"/>
    <property type="match status" value="1"/>
</dbReference>
<evidence type="ECO:0000313" key="4">
    <source>
        <dbReference type="Proteomes" id="UP000239549"/>
    </source>
</evidence>